<sequence length="300" mass="33772">MAENANYSATTSNIWKSVMMVKDVEHPDANQTMAKSLPVGEDDNTFESDKKINTSLSALKNISHFVSKQDQDKDKSVLMVEDSEHAEENSSTENSILTVGDARPFQLHQSLSKSFLLDKDDRTITPYWEMQESEQIEAKERDPFDLNVNKDVEMLETADSAEYKPLRTVLAETEGEHEVDRLSGKIQNSKCNEEDGNQYTKSLNVSRREDYSESFEVHNSEHLLQAESTMEGDVVSPEYPAKVKHSIISALIETPAYIRKARLTIPPNKLVAGKKVHRKSALKTKKDGSAFTGSLVKQLF</sequence>
<reference evidence="1" key="1">
    <citation type="submission" date="2023-05" db="EMBL/GenBank/DDBJ databases">
        <authorList>
            <person name="Stuckert A."/>
        </authorList>
    </citation>
    <scope>NUCLEOTIDE SEQUENCE</scope>
</reference>
<comment type="caution">
    <text evidence="1">The sequence shown here is derived from an EMBL/GenBank/DDBJ whole genome shotgun (WGS) entry which is preliminary data.</text>
</comment>
<proteinExistence type="predicted"/>
<evidence type="ECO:0000313" key="1">
    <source>
        <dbReference type="EMBL" id="CAI9584729.1"/>
    </source>
</evidence>
<evidence type="ECO:0000313" key="2">
    <source>
        <dbReference type="Proteomes" id="UP001162483"/>
    </source>
</evidence>
<accession>A0ABN9EIL7</accession>
<gene>
    <name evidence="1" type="ORF">SPARVUS_LOCUS10075577</name>
</gene>
<dbReference type="EMBL" id="CATNWA010015573">
    <property type="protein sequence ID" value="CAI9584729.1"/>
    <property type="molecule type" value="Genomic_DNA"/>
</dbReference>
<name>A0ABN9EIL7_9NEOB</name>
<organism evidence="1 2">
    <name type="scientific">Staurois parvus</name>
    <dbReference type="NCBI Taxonomy" id="386267"/>
    <lineage>
        <taxon>Eukaryota</taxon>
        <taxon>Metazoa</taxon>
        <taxon>Chordata</taxon>
        <taxon>Craniata</taxon>
        <taxon>Vertebrata</taxon>
        <taxon>Euteleostomi</taxon>
        <taxon>Amphibia</taxon>
        <taxon>Batrachia</taxon>
        <taxon>Anura</taxon>
        <taxon>Neobatrachia</taxon>
        <taxon>Ranoidea</taxon>
        <taxon>Ranidae</taxon>
        <taxon>Staurois</taxon>
    </lineage>
</organism>
<dbReference type="Proteomes" id="UP001162483">
    <property type="component" value="Unassembled WGS sequence"/>
</dbReference>
<feature type="non-terminal residue" evidence="1">
    <location>
        <position position="300"/>
    </location>
</feature>
<keyword evidence="2" id="KW-1185">Reference proteome</keyword>
<protein>
    <submittedName>
        <fullName evidence="1">Uncharacterized protein</fullName>
    </submittedName>
</protein>